<evidence type="ECO:0000313" key="1">
    <source>
        <dbReference type="EMBL" id="KAK1127132.1"/>
    </source>
</evidence>
<reference evidence="1" key="1">
    <citation type="submission" date="2021-10" db="EMBL/GenBank/DDBJ databases">
        <title>Melipona bicolor Genome sequencing and assembly.</title>
        <authorList>
            <person name="Araujo N.S."/>
            <person name="Arias M.C."/>
        </authorList>
    </citation>
    <scope>NUCLEOTIDE SEQUENCE</scope>
    <source>
        <strain evidence="1">USP_2M_L1-L4_2017</strain>
        <tissue evidence="1">Whole body</tissue>
    </source>
</reference>
<proteinExistence type="predicted"/>
<dbReference type="AlphaFoldDB" id="A0AA40FXG3"/>
<dbReference type="Proteomes" id="UP001177670">
    <property type="component" value="Unassembled WGS sequence"/>
</dbReference>
<organism evidence="1 2">
    <name type="scientific">Melipona bicolor</name>
    <dbReference type="NCBI Taxonomy" id="60889"/>
    <lineage>
        <taxon>Eukaryota</taxon>
        <taxon>Metazoa</taxon>
        <taxon>Ecdysozoa</taxon>
        <taxon>Arthropoda</taxon>
        <taxon>Hexapoda</taxon>
        <taxon>Insecta</taxon>
        <taxon>Pterygota</taxon>
        <taxon>Neoptera</taxon>
        <taxon>Endopterygota</taxon>
        <taxon>Hymenoptera</taxon>
        <taxon>Apocrita</taxon>
        <taxon>Aculeata</taxon>
        <taxon>Apoidea</taxon>
        <taxon>Anthophila</taxon>
        <taxon>Apidae</taxon>
        <taxon>Melipona</taxon>
    </lineage>
</organism>
<keyword evidence="2" id="KW-1185">Reference proteome</keyword>
<comment type="caution">
    <text evidence="1">The sequence shown here is derived from an EMBL/GenBank/DDBJ whole genome shotgun (WGS) entry which is preliminary data.</text>
</comment>
<dbReference type="EMBL" id="JAHYIQ010000012">
    <property type="protein sequence ID" value="KAK1127132.1"/>
    <property type="molecule type" value="Genomic_DNA"/>
</dbReference>
<sequence length="239" mass="27794">MTIRRIFRSAGTALCRVDVRDALKVSRNVACDNGAASQSRAARDCAREGFSLPFQLVTSLSTPAQYAISTYVSYAARARRTFKLDLTNLYSTFEDKHYDWLPGPSEIPKELGKQLSQEYLDNLQLDRALIDAYEYMQKYAVGLEQIVWDQEDLQLEFHDQFKHTEYKLLSVLCELQVALVERQLSPRPDVQRDIMTSEFRSISSETFRNLRDWVIFRDYMNGLEYVVQVFEHLHRGLQS</sequence>
<protein>
    <submittedName>
        <fullName evidence="1">Uncharacterized protein</fullName>
    </submittedName>
</protein>
<evidence type="ECO:0000313" key="2">
    <source>
        <dbReference type="Proteomes" id="UP001177670"/>
    </source>
</evidence>
<gene>
    <name evidence="1" type="ORF">K0M31_003680</name>
</gene>
<accession>A0AA40FXG3</accession>
<name>A0AA40FXG3_9HYME</name>